<name>A0ABV2D4M0_9SPHN</name>
<feature type="modified residue" description="N5-methylglutamine" evidence="8">
    <location>
        <position position="151"/>
    </location>
</feature>
<dbReference type="RefSeq" id="WP_353985286.1">
    <property type="nucleotide sequence ID" value="NZ_JBEWLY010000023.1"/>
</dbReference>
<evidence type="ECO:0000256" key="8">
    <source>
        <dbReference type="HAMAP-Rule" id="MF_01325"/>
    </source>
</evidence>
<dbReference type="InterPro" id="IPR000597">
    <property type="entry name" value="Ribosomal_uL3"/>
</dbReference>
<dbReference type="EMBL" id="JBEWLY010000023">
    <property type="protein sequence ID" value="MET1756798.1"/>
    <property type="molecule type" value="Genomic_DNA"/>
</dbReference>
<comment type="function">
    <text evidence="8 10">One of the primary rRNA binding proteins, it binds directly near the 3'-end of the 23S rRNA, where it nucleates assembly of the 50S subunit.</text>
</comment>
<keyword evidence="2 8" id="KW-0488">Methylation</keyword>
<dbReference type="NCBIfam" id="TIGR03625">
    <property type="entry name" value="L3_bact"/>
    <property type="match status" value="1"/>
</dbReference>
<keyword evidence="6 8" id="KW-0687">Ribonucleoprotein</keyword>
<comment type="PTM">
    <text evidence="8">Methylated by PrmB.</text>
</comment>
<sequence>MRTGVIAKKVGMTRLFQEDGRHVPVTVLALEDCQVVSVRTSDVDGYVAVQLGAGEAKQKNVNKPQREHFAKAQVPLKQRVAEFRVADDALLEVGSTIAASHFVPGQLVDVAGHTQGKGFQGAMKRWGFGGLRATHGVSLSHRSHGSTGQRQDPGKVFKNKKMAGHMGDRQRTQQNLEIVRVDDERGLLFVKGSVPGSKNAWLTVSDAVKVARHAEAPYPAALKTAANTNDSVANTPAEDTATPEATEGQEG</sequence>
<gene>
    <name evidence="8 12" type="primary">rplC</name>
    <name evidence="12" type="ORF">ABVV53_15235</name>
</gene>
<evidence type="ECO:0000256" key="1">
    <source>
        <dbReference type="ARBA" id="ARBA00006540"/>
    </source>
</evidence>
<evidence type="ECO:0000256" key="6">
    <source>
        <dbReference type="ARBA" id="ARBA00023274"/>
    </source>
</evidence>
<keyword evidence="13" id="KW-1185">Reference proteome</keyword>
<proteinExistence type="inferred from homology"/>
<feature type="region of interest" description="Disordered" evidence="11">
    <location>
        <begin position="222"/>
        <end position="251"/>
    </location>
</feature>
<reference evidence="12 13" key="1">
    <citation type="submission" date="2024-07" db="EMBL/GenBank/DDBJ databases">
        <title>Novosphingobium kalidii RD2P27.</title>
        <authorList>
            <person name="Sun J.-Q."/>
        </authorList>
    </citation>
    <scope>NUCLEOTIDE SEQUENCE [LARGE SCALE GENOMIC DNA]</scope>
    <source>
        <strain evidence="12 13">RD2P27</strain>
    </source>
</reference>
<dbReference type="PANTHER" id="PTHR11229">
    <property type="entry name" value="50S RIBOSOMAL PROTEIN L3"/>
    <property type="match status" value="1"/>
</dbReference>
<dbReference type="Gene3D" id="3.30.160.810">
    <property type="match status" value="1"/>
</dbReference>
<keyword evidence="5 8" id="KW-0689">Ribosomal protein</keyword>
<evidence type="ECO:0000256" key="7">
    <source>
        <dbReference type="ARBA" id="ARBA00035243"/>
    </source>
</evidence>
<keyword evidence="3 8" id="KW-0699">rRNA-binding</keyword>
<dbReference type="Proteomes" id="UP001548713">
    <property type="component" value="Unassembled WGS sequence"/>
</dbReference>
<evidence type="ECO:0000256" key="10">
    <source>
        <dbReference type="RuleBase" id="RU003906"/>
    </source>
</evidence>
<evidence type="ECO:0000256" key="11">
    <source>
        <dbReference type="SAM" id="MobiDB-lite"/>
    </source>
</evidence>
<dbReference type="InterPro" id="IPR009000">
    <property type="entry name" value="Transl_B-barrel_sf"/>
</dbReference>
<organism evidence="12 13">
    <name type="scientific">Novosphingobium kalidii</name>
    <dbReference type="NCBI Taxonomy" id="3230299"/>
    <lineage>
        <taxon>Bacteria</taxon>
        <taxon>Pseudomonadati</taxon>
        <taxon>Pseudomonadota</taxon>
        <taxon>Alphaproteobacteria</taxon>
        <taxon>Sphingomonadales</taxon>
        <taxon>Sphingomonadaceae</taxon>
        <taxon>Novosphingobium</taxon>
    </lineage>
</organism>
<dbReference type="Pfam" id="PF00297">
    <property type="entry name" value="Ribosomal_L3"/>
    <property type="match status" value="1"/>
</dbReference>
<accession>A0ABV2D4M0</accession>
<evidence type="ECO:0000313" key="13">
    <source>
        <dbReference type="Proteomes" id="UP001548713"/>
    </source>
</evidence>
<evidence type="ECO:0000313" key="12">
    <source>
        <dbReference type="EMBL" id="MET1756798.1"/>
    </source>
</evidence>
<dbReference type="PANTHER" id="PTHR11229:SF16">
    <property type="entry name" value="LARGE RIBOSOMAL SUBUNIT PROTEIN UL3C"/>
    <property type="match status" value="1"/>
</dbReference>
<evidence type="ECO:0000256" key="4">
    <source>
        <dbReference type="ARBA" id="ARBA00022884"/>
    </source>
</evidence>
<dbReference type="SUPFAM" id="SSF50447">
    <property type="entry name" value="Translation proteins"/>
    <property type="match status" value="1"/>
</dbReference>
<evidence type="ECO:0000256" key="3">
    <source>
        <dbReference type="ARBA" id="ARBA00022730"/>
    </source>
</evidence>
<dbReference type="InterPro" id="IPR019927">
    <property type="entry name" value="Ribosomal_uL3_bac/org-type"/>
</dbReference>
<evidence type="ECO:0000256" key="9">
    <source>
        <dbReference type="RuleBase" id="RU003905"/>
    </source>
</evidence>
<feature type="compositionally biased region" description="Low complexity" evidence="11">
    <location>
        <begin position="233"/>
        <end position="251"/>
    </location>
</feature>
<dbReference type="GO" id="GO:0005840">
    <property type="term" value="C:ribosome"/>
    <property type="evidence" value="ECO:0007669"/>
    <property type="project" value="UniProtKB-KW"/>
</dbReference>
<comment type="similarity">
    <text evidence="1 8 9">Belongs to the universal ribosomal protein uL3 family.</text>
</comment>
<dbReference type="PROSITE" id="PS00474">
    <property type="entry name" value="RIBOSOMAL_L3"/>
    <property type="match status" value="1"/>
</dbReference>
<comment type="subunit">
    <text evidence="8 10">Part of the 50S ribosomal subunit. Forms a cluster with proteins L14 and L19.</text>
</comment>
<protein>
    <recommendedName>
        <fullName evidence="7 8">Large ribosomal subunit protein uL3</fullName>
    </recommendedName>
</protein>
<dbReference type="InterPro" id="IPR019926">
    <property type="entry name" value="Ribosomal_uL3_CS"/>
</dbReference>
<evidence type="ECO:0000256" key="5">
    <source>
        <dbReference type="ARBA" id="ARBA00022980"/>
    </source>
</evidence>
<dbReference type="HAMAP" id="MF_01325_B">
    <property type="entry name" value="Ribosomal_uL3_B"/>
    <property type="match status" value="1"/>
</dbReference>
<evidence type="ECO:0000256" key="2">
    <source>
        <dbReference type="ARBA" id="ARBA00022481"/>
    </source>
</evidence>
<dbReference type="Gene3D" id="2.40.30.10">
    <property type="entry name" value="Translation factors"/>
    <property type="match status" value="1"/>
</dbReference>
<comment type="caution">
    <text evidence="12">The sequence shown here is derived from an EMBL/GenBank/DDBJ whole genome shotgun (WGS) entry which is preliminary data.</text>
</comment>
<keyword evidence="4 8" id="KW-0694">RNA-binding</keyword>